<evidence type="ECO:0000256" key="10">
    <source>
        <dbReference type="RuleBase" id="RU361166"/>
    </source>
</evidence>
<evidence type="ECO:0000256" key="4">
    <source>
        <dbReference type="ARBA" id="ARBA00023001"/>
    </source>
</evidence>
<dbReference type="InterPro" id="IPR008928">
    <property type="entry name" value="6-hairpin_glycosidase_sf"/>
</dbReference>
<keyword evidence="6 8" id="KW-0326">Glycosidase</keyword>
<dbReference type="PROSITE" id="PS00698">
    <property type="entry name" value="GH9_3"/>
    <property type="match status" value="1"/>
</dbReference>
<keyword evidence="7 8" id="KW-0624">Polysaccharide degradation</keyword>
<dbReference type="PROSITE" id="PS00592">
    <property type="entry name" value="GH9_2"/>
    <property type="match status" value="2"/>
</dbReference>
<feature type="non-terminal residue" evidence="12">
    <location>
        <position position="1"/>
    </location>
</feature>
<dbReference type="InterPro" id="IPR033126">
    <property type="entry name" value="Glyco_hydro_9_Asp/Glu_AS"/>
</dbReference>
<dbReference type="InterPro" id="IPR018221">
    <property type="entry name" value="Glyco_hydro_9_His_AS"/>
</dbReference>
<proteinExistence type="inferred from homology"/>
<keyword evidence="5 8" id="KW-0119">Carbohydrate metabolism</keyword>
<evidence type="ECO:0000313" key="13">
    <source>
        <dbReference type="Proteomes" id="UP001187471"/>
    </source>
</evidence>
<protein>
    <recommendedName>
        <fullName evidence="10">Endoglucanase</fullName>
        <ecNumber evidence="10">3.2.1.4</ecNumber>
    </recommendedName>
</protein>
<keyword evidence="13" id="KW-1185">Reference proteome</keyword>
<comment type="caution">
    <text evidence="12">The sequence shown here is derived from an EMBL/GenBank/DDBJ whole genome shotgun (WGS) entry which is preliminary data.</text>
</comment>
<dbReference type="Proteomes" id="UP001187471">
    <property type="component" value="Unassembled WGS sequence"/>
</dbReference>
<dbReference type="SUPFAM" id="SSF48208">
    <property type="entry name" value="Six-hairpin glycosidases"/>
    <property type="match status" value="2"/>
</dbReference>
<comment type="similarity">
    <text evidence="2 8 10">Belongs to the glycosyl hydrolase 9 (cellulase E) family.</text>
</comment>
<evidence type="ECO:0000256" key="7">
    <source>
        <dbReference type="ARBA" id="ARBA00023326"/>
    </source>
</evidence>
<evidence type="ECO:0000256" key="9">
    <source>
        <dbReference type="PROSITE-ProRule" id="PRU10060"/>
    </source>
</evidence>
<evidence type="ECO:0000259" key="11">
    <source>
        <dbReference type="Pfam" id="PF00759"/>
    </source>
</evidence>
<comment type="catalytic activity">
    <reaction evidence="1 10">
        <text>Endohydrolysis of (1-&gt;4)-beta-D-glucosidic linkages in cellulose, lichenin and cereal beta-D-glucans.</text>
        <dbReference type="EC" id="3.2.1.4"/>
    </reaction>
</comment>
<dbReference type="PANTHER" id="PTHR22298">
    <property type="entry name" value="ENDO-1,4-BETA-GLUCANASE"/>
    <property type="match status" value="1"/>
</dbReference>
<dbReference type="GO" id="GO:0030245">
    <property type="term" value="P:cellulose catabolic process"/>
    <property type="evidence" value="ECO:0007669"/>
    <property type="project" value="UniProtKB-KW"/>
</dbReference>
<keyword evidence="4 10" id="KW-0136">Cellulose degradation</keyword>
<dbReference type="Pfam" id="PF00759">
    <property type="entry name" value="Glyco_hydro_9"/>
    <property type="match status" value="2"/>
</dbReference>
<reference evidence="12" key="1">
    <citation type="submission" date="2022-12" db="EMBL/GenBank/DDBJ databases">
        <title>Draft genome assemblies for two species of Escallonia (Escalloniales).</title>
        <authorList>
            <person name="Chanderbali A."/>
            <person name="Dervinis C."/>
            <person name="Anghel I."/>
            <person name="Soltis D."/>
            <person name="Soltis P."/>
            <person name="Zapata F."/>
        </authorList>
    </citation>
    <scope>NUCLEOTIDE SEQUENCE</scope>
    <source>
        <strain evidence="12">UCBG92.1500</strain>
        <tissue evidence="12">Leaf</tissue>
    </source>
</reference>
<feature type="domain" description="Glycoside hydrolase family 9" evidence="11">
    <location>
        <begin position="494"/>
        <end position="922"/>
    </location>
</feature>
<evidence type="ECO:0000256" key="5">
    <source>
        <dbReference type="ARBA" id="ARBA00023277"/>
    </source>
</evidence>
<evidence type="ECO:0000256" key="1">
    <source>
        <dbReference type="ARBA" id="ARBA00000966"/>
    </source>
</evidence>
<keyword evidence="3 8" id="KW-0378">Hydrolase</keyword>
<dbReference type="EMBL" id="JAVXUO010002150">
    <property type="protein sequence ID" value="KAK2975839.1"/>
    <property type="molecule type" value="Genomic_DNA"/>
</dbReference>
<feature type="domain" description="Glycoside hydrolase family 9" evidence="11">
    <location>
        <begin position="33"/>
        <end position="436"/>
    </location>
</feature>
<feature type="active site" evidence="9">
    <location>
        <position position="900"/>
    </location>
</feature>
<dbReference type="GO" id="GO:0008810">
    <property type="term" value="F:cellulase activity"/>
    <property type="evidence" value="ECO:0007669"/>
    <property type="project" value="UniProtKB-EC"/>
</dbReference>
<dbReference type="InterPro" id="IPR001701">
    <property type="entry name" value="Glyco_hydro_9"/>
</dbReference>
<evidence type="ECO:0000313" key="12">
    <source>
        <dbReference type="EMBL" id="KAK2975839.1"/>
    </source>
</evidence>
<feature type="active site" evidence="9">
    <location>
        <position position="909"/>
    </location>
</feature>
<evidence type="ECO:0000256" key="6">
    <source>
        <dbReference type="ARBA" id="ARBA00023295"/>
    </source>
</evidence>
<evidence type="ECO:0000256" key="3">
    <source>
        <dbReference type="ARBA" id="ARBA00022801"/>
    </source>
</evidence>
<accession>A0AA88U924</accession>
<dbReference type="EC" id="3.2.1.4" evidence="10"/>
<evidence type="ECO:0000256" key="2">
    <source>
        <dbReference type="ARBA" id="ARBA00007072"/>
    </source>
</evidence>
<dbReference type="InterPro" id="IPR012341">
    <property type="entry name" value="6hp_glycosidase-like_sf"/>
</dbReference>
<sequence>IEMRGERSICKQHWMLAMGQMIIMVMRVASIDYGDALSKSILFFEGQRSGRLPPTQRMTWRKDSALHDGFDQGVDLLGGYYDAGDNVKFNFPMAFTTTMLAWSVLEFGDFMDADLQHAVEAIRWATDYFLKATSVNGTVFVQVGDPWADHNCWERPEDMDTPRTSYAVTAENPGSEVSGEIAAALAASSMVFKGLSAQYSELLLQRAKTVFEFAEKYQGSYNDSLGPWVCPFYCDFSGYEDELLWAAAWLHKATNSAYYWEYVTENIHNLEKSAVRNVDGGTYKGGSFAEFGWDAKHAGINVLVSKFVMSNTTNSAPFLPNADKFICSVLPESPTKSVTYSPGGLLFKAGGSNMQHPTALCFLFLAYAGYLKGANRVIRCDNVVATPSRLIDFARGQVDYILGKNPMNMSYMVGHGENFPKKIHHRGSSLPSTDQHPEHIEECFERKRRSVEAIKEIERQGEREMAGKQHGSWHLRMLVLVSTVVVMRAASRDYGDALSKSILFFEGQRSGKLPPTQRVTWRRDSALADGFDQGVDLVGGYYDAGDNVKFNFPMAFSTTMLAWSITEFGKSMAGTSDLQHTLEAIRWSTDYFLKATSLPGVVFAQVGGPNSDHSCWERPEDMDTPRTSYAVTEKSPGSEVSAEIAAALAASSIVFKSFDRGYSRLLLQRASKVFDFADTYRGSYNDSIGQWVCPFYCDYSGYQDELLWAAAWLHKATKATFYWTYVTENIHNLSSFTEFGWDAKHAGINVLISKYILINSLDSAPFLQNADKLVCSILPESPTLGVEYSPAYARYLKSANRVVQCDNVVATPSRLIHFARGQVDYILGKNPLNMSYMVGYGRKFPQRIHHRGSSLPSVDQHPEHINCKGGTPYFSSNEANPNLLIGAVVGGPDINDSYADSRADFAHSEPTTYVNAPLVGLLAYFRAHS</sequence>
<dbReference type="FunFam" id="1.50.10.10:FF:000020">
    <property type="entry name" value="Endoglucanase"/>
    <property type="match status" value="1"/>
</dbReference>
<organism evidence="12 13">
    <name type="scientific">Escallonia rubra</name>
    <dbReference type="NCBI Taxonomy" id="112253"/>
    <lineage>
        <taxon>Eukaryota</taxon>
        <taxon>Viridiplantae</taxon>
        <taxon>Streptophyta</taxon>
        <taxon>Embryophyta</taxon>
        <taxon>Tracheophyta</taxon>
        <taxon>Spermatophyta</taxon>
        <taxon>Magnoliopsida</taxon>
        <taxon>eudicotyledons</taxon>
        <taxon>Gunneridae</taxon>
        <taxon>Pentapetalae</taxon>
        <taxon>asterids</taxon>
        <taxon>campanulids</taxon>
        <taxon>Escalloniales</taxon>
        <taxon>Escalloniaceae</taxon>
        <taxon>Escallonia</taxon>
    </lineage>
</organism>
<feature type="active site" evidence="8">
    <location>
        <position position="424"/>
    </location>
</feature>
<gene>
    <name evidence="12" type="ORF">RJ640_022856</name>
</gene>
<dbReference type="Gene3D" id="1.50.10.10">
    <property type="match status" value="2"/>
</dbReference>
<dbReference type="AlphaFoldDB" id="A0AA88U924"/>
<name>A0AA88U924_9ASTE</name>
<feature type="active site" evidence="8">
    <location>
        <position position="849"/>
    </location>
</feature>
<evidence type="ECO:0000256" key="8">
    <source>
        <dbReference type="PROSITE-ProRule" id="PRU10059"/>
    </source>
</evidence>